<proteinExistence type="predicted"/>
<dbReference type="Gene3D" id="1.10.390.10">
    <property type="entry name" value="Neutral Protease Domain 2"/>
    <property type="match status" value="1"/>
</dbReference>
<protein>
    <recommendedName>
        <fullName evidence="1">Peptidase M61 catalytic domain-containing protein</fullName>
    </recommendedName>
</protein>
<feature type="non-terminal residue" evidence="2">
    <location>
        <position position="1"/>
    </location>
</feature>
<accession>A0A7V2F3L0</accession>
<evidence type="ECO:0000313" key="2">
    <source>
        <dbReference type="EMBL" id="HER44015.1"/>
    </source>
</evidence>
<gene>
    <name evidence="2" type="ORF">ENO08_06110</name>
</gene>
<comment type="caution">
    <text evidence="2">The sequence shown here is derived from an EMBL/GenBank/DDBJ whole genome shotgun (WGS) entry which is preliminary data.</text>
</comment>
<sequence length="187" mass="20427">LLLLDPGIDRSELYGAPMSIIAHEFFHNWNGDILRPADDSFMWFTEGATVYFSYSVLLNAGIISEAQYASAGSAIKDRFERNPLRGSVHLSRAGNSDLSDREMVNLLYDGGYLATKALDEKIRSLTGGDTGLIDIIRMLYREDSGGREIGVVELRDAILAGTGADLSLLIDDLLRDPVPDADVDVSS</sequence>
<dbReference type="InterPro" id="IPR027268">
    <property type="entry name" value="Peptidase_M4/M1_CTD_sf"/>
</dbReference>
<reference evidence="2" key="1">
    <citation type="journal article" date="2020" name="mSystems">
        <title>Genome- and Community-Level Interaction Insights into Carbon Utilization and Element Cycling Functions of Hydrothermarchaeota in Hydrothermal Sediment.</title>
        <authorList>
            <person name="Zhou Z."/>
            <person name="Liu Y."/>
            <person name="Xu W."/>
            <person name="Pan J."/>
            <person name="Luo Z.H."/>
            <person name="Li M."/>
        </authorList>
    </citation>
    <scope>NUCLEOTIDE SEQUENCE [LARGE SCALE GENOMIC DNA]</scope>
    <source>
        <strain evidence="2">SpSt-1233</strain>
    </source>
</reference>
<name>A0A7V2F3L0_UNCEI</name>
<dbReference type="AlphaFoldDB" id="A0A7V2F3L0"/>
<feature type="domain" description="Peptidase M61 catalytic" evidence="1">
    <location>
        <begin position="18"/>
        <end position="94"/>
    </location>
</feature>
<dbReference type="InterPro" id="IPR007963">
    <property type="entry name" value="Peptidase_M61_catalytic"/>
</dbReference>
<dbReference type="Pfam" id="PF05299">
    <property type="entry name" value="Peptidase_M61"/>
    <property type="match status" value="1"/>
</dbReference>
<dbReference type="EMBL" id="DSEC01000429">
    <property type="protein sequence ID" value="HER44015.1"/>
    <property type="molecule type" value="Genomic_DNA"/>
</dbReference>
<dbReference type="Proteomes" id="UP000886069">
    <property type="component" value="Unassembled WGS sequence"/>
</dbReference>
<evidence type="ECO:0000259" key="1">
    <source>
        <dbReference type="Pfam" id="PF05299"/>
    </source>
</evidence>
<organism evidence="2">
    <name type="scientific">Eiseniibacteriota bacterium</name>
    <dbReference type="NCBI Taxonomy" id="2212470"/>
    <lineage>
        <taxon>Bacteria</taxon>
        <taxon>Candidatus Eiseniibacteriota</taxon>
    </lineage>
</organism>
<dbReference type="SUPFAM" id="SSF55486">
    <property type="entry name" value="Metalloproteases ('zincins'), catalytic domain"/>
    <property type="match status" value="1"/>
</dbReference>